<evidence type="ECO:0000256" key="2">
    <source>
        <dbReference type="ARBA" id="ARBA00004611"/>
    </source>
</evidence>
<gene>
    <name evidence="14" type="ORF">RN001_009677</name>
</gene>
<evidence type="ECO:0000256" key="10">
    <source>
        <dbReference type="ARBA" id="ARBA00023273"/>
    </source>
</evidence>
<evidence type="ECO:0000256" key="12">
    <source>
        <dbReference type="ARBA" id="ARBA00038378"/>
    </source>
</evidence>
<keyword evidence="6" id="KW-0282">Flagellum</keyword>
<comment type="subcellular location">
    <subcellularLocation>
        <location evidence="2">Cytoplasm</location>
        <location evidence="2">Cytoskeleton</location>
        <location evidence="2">Flagellum axoneme</location>
    </subcellularLocation>
</comment>
<evidence type="ECO:0000256" key="4">
    <source>
        <dbReference type="ARBA" id="ARBA00022614"/>
    </source>
</evidence>
<dbReference type="PROSITE" id="PS51450">
    <property type="entry name" value="LRR"/>
    <property type="match status" value="3"/>
</dbReference>
<comment type="function">
    <text evidence="1">Cilium-specific protein required for cilia structures.</text>
</comment>
<keyword evidence="4" id="KW-0433">Leucine-rich repeat</keyword>
<evidence type="ECO:0000313" key="14">
    <source>
        <dbReference type="EMBL" id="KAK4877171.1"/>
    </source>
</evidence>
<evidence type="ECO:0000256" key="7">
    <source>
        <dbReference type="ARBA" id="ARBA00023054"/>
    </source>
</evidence>
<dbReference type="Proteomes" id="UP001353858">
    <property type="component" value="Unassembled WGS sequence"/>
</dbReference>
<dbReference type="PANTHER" id="PTHR45973:SF12">
    <property type="entry name" value="DYNEIN REGULATORY COMPLEX SUBUNIT 3"/>
    <property type="match status" value="1"/>
</dbReference>
<evidence type="ECO:0000256" key="9">
    <source>
        <dbReference type="ARBA" id="ARBA00023212"/>
    </source>
</evidence>
<evidence type="ECO:0000256" key="13">
    <source>
        <dbReference type="ARBA" id="ARBA00040950"/>
    </source>
</evidence>
<evidence type="ECO:0000256" key="11">
    <source>
        <dbReference type="ARBA" id="ARBA00024433"/>
    </source>
</evidence>
<proteinExistence type="inferred from homology"/>
<evidence type="ECO:0000256" key="8">
    <source>
        <dbReference type="ARBA" id="ARBA00023069"/>
    </source>
</evidence>
<reference evidence="15" key="1">
    <citation type="submission" date="2023-01" db="EMBL/GenBank/DDBJ databases">
        <title>Key to firefly adult light organ development and bioluminescence: homeobox transcription factors regulate luciferase expression and transportation to peroxisome.</title>
        <authorList>
            <person name="Fu X."/>
        </authorList>
    </citation>
    <scope>NUCLEOTIDE SEQUENCE [LARGE SCALE GENOMIC DNA]</scope>
</reference>
<accession>A0AAN7S890</accession>
<dbReference type="AlphaFoldDB" id="A0AAN7S890"/>
<protein>
    <recommendedName>
        <fullName evidence="11">Dynein axonemal assembly factor 1 homolog</fullName>
    </recommendedName>
    <alternativeName>
        <fullName evidence="13">Dynein regulatory complex subunit 3</fullName>
    </alternativeName>
</protein>
<dbReference type="SUPFAM" id="SSF52075">
    <property type="entry name" value="Outer arm dynein light chain 1"/>
    <property type="match status" value="1"/>
</dbReference>
<comment type="similarity">
    <text evidence="12">Belongs to the DRC3 family.</text>
</comment>
<dbReference type="InterPro" id="IPR032675">
    <property type="entry name" value="LRR_dom_sf"/>
</dbReference>
<keyword evidence="8" id="KW-0969">Cilium</keyword>
<dbReference type="InterPro" id="IPR050576">
    <property type="entry name" value="Cilia_flagella_integrity"/>
</dbReference>
<name>A0AAN7S890_9COLE</name>
<dbReference type="GO" id="GO:0005929">
    <property type="term" value="C:cilium"/>
    <property type="evidence" value="ECO:0007669"/>
    <property type="project" value="TreeGrafter"/>
</dbReference>
<evidence type="ECO:0000256" key="3">
    <source>
        <dbReference type="ARBA" id="ARBA00022490"/>
    </source>
</evidence>
<keyword evidence="10" id="KW-0966">Cell projection</keyword>
<keyword evidence="7" id="KW-0175">Coiled coil</keyword>
<dbReference type="PANTHER" id="PTHR45973">
    <property type="entry name" value="PROTEIN PHOSPHATASE 1 REGULATORY SUBUNIT SDS22-RELATED"/>
    <property type="match status" value="1"/>
</dbReference>
<evidence type="ECO:0000256" key="6">
    <source>
        <dbReference type="ARBA" id="ARBA00022846"/>
    </source>
</evidence>
<dbReference type="EMBL" id="JARPUR010000004">
    <property type="protein sequence ID" value="KAK4877171.1"/>
    <property type="molecule type" value="Genomic_DNA"/>
</dbReference>
<dbReference type="SMART" id="SM00365">
    <property type="entry name" value="LRR_SD22"/>
    <property type="match status" value="3"/>
</dbReference>
<keyword evidence="9" id="KW-0206">Cytoskeleton</keyword>
<dbReference type="InterPro" id="IPR001611">
    <property type="entry name" value="Leu-rich_rpt"/>
</dbReference>
<keyword evidence="5" id="KW-0677">Repeat</keyword>
<sequence length="545" mass="63470">MDRCKKEEPKVINSAMLIKCIEENAPRGEAGRLQREEGIPFDEIEDIRLEFQKILRIDHLWMLTALTKLSLSNNLIEHIENLNELVNLKELDLSFNKISKIENIDMLVNIEILSFFENNISKIENMKPLTKLLIFTIGNNKIEDRKNVIYLRQFRYLQSVNMKGNPCAEADDFILFITTVLPQITYYQYKLVNVSDREIGAEKYHYLLKDTLIEEARLKKIQEQIEAELAEAQLHAGSFVEFLGTDYLFEQMFKDDTEGRALMAMDSNCQARHAEYKEQFVTYTKKIFDMGQVQYIIRKTEVEQFFDCINMAKSKSQGESIEKMEAFLAQKEEIFAKVKTLEENYENNVVTDEECNDILQKYADDYNDLLHQVWKELMGLELNLYEQMEDVISNFEQTVTEMVNIFIEAAQGFFTEIRTLETNYQEFLSTEATGFLTSFTANEHMPMSDELRVIMSDKEVLTNALGATHDLHMLTIDIREDTLVNKARAWLYNLVSSLTKDEVTRNRGKVLEINHFLDIQREEFEDLQSFTIGGALDPEVSAVLQ</sequence>
<keyword evidence="15" id="KW-1185">Reference proteome</keyword>
<evidence type="ECO:0000256" key="1">
    <source>
        <dbReference type="ARBA" id="ARBA00003843"/>
    </source>
</evidence>
<evidence type="ECO:0000313" key="15">
    <source>
        <dbReference type="Proteomes" id="UP001353858"/>
    </source>
</evidence>
<dbReference type="Gene3D" id="3.80.10.10">
    <property type="entry name" value="Ribonuclease Inhibitor"/>
    <property type="match status" value="1"/>
</dbReference>
<evidence type="ECO:0000256" key="5">
    <source>
        <dbReference type="ARBA" id="ARBA00022737"/>
    </source>
</evidence>
<organism evidence="14 15">
    <name type="scientific">Aquatica leii</name>
    <dbReference type="NCBI Taxonomy" id="1421715"/>
    <lineage>
        <taxon>Eukaryota</taxon>
        <taxon>Metazoa</taxon>
        <taxon>Ecdysozoa</taxon>
        <taxon>Arthropoda</taxon>
        <taxon>Hexapoda</taxon>
        <taxon>Insecta</taxon>
        <taxon>Pterygota</taxon>
        <taxon>Neoptera</taxon>
        <taxon>Endopterygota</taxon>
        <taxon>Coleoptera</taxon>
        <taxon>Polyphaga</taxon>
        <taxon>Elateriformia</taxon>
        <taxon>Elateroidea</taxon>
        <taxon>Lampyridae</taxon>
        <taxon>Luciolinae</taxon>
        <taxon>Aquatica</taxon>
    </lineage>
</organism>
<keyword evidence="3" id="KW-0963">Cytoplasm</keyword>
<comment type="caution">
    <text evidence="14">The sequence shown here is derived from an EMBL/GenBank/DDBJ whole genome shotgun (WGS) entry which is preliminary data.</text>
</comment>
<dbReference type="Pfam" id="PF14580">
    <property type="entry name" value="LRR_9"/>
    <property type="match status" value="1"/>
</dbReference>